<proteinExistence type="predicted"/>
<dbReference type="SUPFAM" id="SSF53448">
    <property type="entry name" value="Nucleotide-diphospho-sugar transferases"/>
    <property type="match status" value="1"/>
</dbReference>
<keyword evidence="1" id="KW-0808">Transferase</keyword>
<dbReference type="InterPro" id="IPR029044">
    <property type="entry name" value="Nucleotide-diphossugar_trans"/>
</dbReference>
<feature type="domain" description="MobA-like NTP transferase" evidence="2">
    <location>
        <begin position="1"/>
        <end position="121"/>
    </location>
</feature>
<evidence type="ECO:0000313" key="3">
    <source>
        <dbReference type="EMBL" id="MDN7023511.1"/>
    </source>
</evidence>
<dbReference type="PANTHER" id="PTHR19136:SF86">
    <property type="entry name" value="ADENOSYLCOBINAMIDE-PHOSPHATE GUANYLYLTRANSFERASE"/>
    <property type="match status" value="1"/>
</dbReference>
<name>A0ABT8M6H5_9EURY</name>
<keyword evidence="4" id="KW-1185">Reference proteome</keyword>
<evidence type="ECO:0000313" key="4">
    <source>
        <dbReference type="Proteomes" id="UP001168338"/>
    </source>
</evidence>
<accession>A0ABT8M6H5</accession>
<evidence type="ECO:0000259" key="2">
    <source>
        <dbReference type="Pfam" id="PF12804"/>
    </source>
</evidence>
<dbReference type="Gene3D" id="3.90.550.10">
    <property type="entry name" value="Spore Coat Polysaccharide Biosynthesis Protein SpsA, Chain A"/>
    <property type="match status" value="1"/>
</dbReference>
<dbReference type="Proteomes" id="UP001168338">
    <property type="component" value="Unassembled WGS sequence"/>
</dbReference>
<reference evidence="3" key="1">
    <citation type="submission" date="2019-05" db="EMBL/GenBank/DDBJ databases">
        <title>Methanoculleus sp. FWC-SCC1, a methanogenic archaeon isolated from deep marine cold seep.</title>
        <authorList>
            <person name="Chen Y.-W."/>
            <person name="Chen S.-C."/>
            <person name="Teng N.-H."/>
            <person name="Lai M.-C."/>
        </authorList>
    </citation>
    <scope>NUCLEOTIDE SEQUENCE</scope>
    <source>
        <strain evidence="3">FWC-SCC1</strain>
    </source>
</reference>
<comment type="caution">
    <text evidence="3">The sequence shown here is derived from an EMBL/GenBank/DDBJ whole genome shotgun (WGS) entry which is preliminary data.</text>
</comment>
<gene>
    <name evidence="3" type="ORF">FGU65_01110</name>
</gene>
<evidence type="ECO:0000256" key="1">
    <source>
        <dbReference type="ARBA" id="ARBA00022679"/>
    </source>
</evidence>
<dbReference type="InterPro" id="IPR025877">
    <property type="entry name" value="MobA-like_NTP_Trfase"/>
</dbReference>
<protein>
    <submittedName>
        <fullName evidence="3">5-deoxyadenosylcobinamide phosphate nucleotidyltransferase</fullName>
    </submittedName>
</protein>
<dbReference type="EMBL" id="VCYH01000001">
    <property type="protein sequence ID" value="MDN7023511.1"/>
    <property type="molecule type" value="Genomic_DNA"/>
</dbReference>
<organism evidence="3 4">
    <name type="scientific">Methanoculleus frigidifontis</name>
    <dbReference type="NCBI Taxonomy" id="2584085"/>
    <lineage>
        <taxon>Archaea</taxon>
        <taxon>Methanobacteriati</taxon>
        <taxon>Methanobacteriota</taxon>
        <taxon>Stenosarchaea group</taxon>
        <taxon>Methanomicrobia</taxon>
        <taxon>Methanomicrobiales</taxon>
        <taxon>Methanomicrobiaceae</taxon>
        <taxon>Methanoculleus</taxon>
    </lineage>
</organism>
<sequence>MAGGVGSRLGMGEKPLVTICGKPMIAYVLDAFAAAGHETAVIASPRTPYTRNWCRARGIDLYEAGGAGYIEDLQEAAAALDLTGPAFTCVADLPCLTTEIVRAIEERYRASMMPACSVWVPRDLCREHGCRTEYIETVEGVAACPVGINIVDAGALGEPQDEVQILLCDRRLAFNINTRDELARVQSFLC</sequence>
<dbReference type="Pfam" id="PF12804">
    <property type="entry name" value="NTP_transf_3"/>
    <property type="match status" value="1"/>
</dbReference>
<dbReference type="PANTHER" id="PTHR19136">
    <property type="entry name" value="MOLYBDENUM COFACTOR GUANYLYLTRANSFERASE"/>
    <property type="match status" value="1"/>
</dbReference>